<organism evidence="1 2">
    <name type="scientific">Pyropia yezoensis</name>
    <name type="common">Susabi-nori</name>
    <name type="synonym">Porphyra yezoensis</name>
    <dbReference type="NCBI Taxonomy" id="2788"/>
    <lineage>
        <taxon>Eukaryota</taxon>
        <taxon>Rhodophyta</taxon>
        <taxon>Bangiophyceae</taxon>
        <taxon>Bangiales</taxon>
        <taxon>Bangiaceae</taxon>
        <taxon>Pyropia</taxon>
    </lineage>
</organism>
<accession>A0ACC3CGR1</accession>
<sequence length="339" mass="33344">MHGAPPPSGLLPHVDTTSPPHQPLSVLSPNPPTHIHPCLGGSPPPPRAAVPLSGWPKHHAIFLCFPAPPSSPSGAPSPGRLAAACSIAMGPTLPDGVRPWRSRRPAAALLLMATAAAAAAVTVPAVASAAAAATADGGGGGSGGGGGGPSAAAAAAAGGAPPPPRAPPSDMDDPTDAWAEWGETPESRRSGVRRRRERPIEAGMNVDALLGMAGKTTKLFFTTLRPGVAANDKDALALGARYRNMLAAGGVTATFFADGKGGLICQAGSFRDAVNAKDFLIRQPEAKSGGEEGAASAANASGGEGWGSAQATAAEAGLTVESSAAGEPHVGGGAAKEEL</sequence>
<dbReference type="EMBL" id="CM020620">
    <property type="protein sequence ID" value="KAK1869053.1"/>
    <property type="molecule type" value="Genomic_DNA"/>
</dbReference>
<keyword evidence="2" id="KW-1185">Reference proteome</keyword>
<evidence type="ECO:0000313" key="1">
    <source>
        <dbReference type="EMBL" id="KAK1869053.1"/>
    </source>
</evidence>
<protein>
    <submittedName>
        <fullName evidence="1">Uncharacterized protein</fullName>
    </submittedName>
</protein>
<reference evidence="1" key="1">
    <citation type="submission" date="2019-11" db="EMBL/GenBank/DDBJ databases">
        <title>Nori genome reveals adaptations in red seaweeds to the harsh intertidal environment.</title>
        <authorList>
            <person name="Wang D."/>
            <person name="Mao Y."/>
        </authorList>
    </citation>
    <scope>NUCLEOTIDE SEQUENCE</scope>
    <source>
        <tissue evidence="1">Gametophyte</tissue>
    </source>
</reference>
<evidence type="ECO:0000313" key="2">
    <source>
        <dbReference type="Proteomes" id="UP000798662"/>
    </source>
</evidence>
<name>A0ACC3CGR1_PYRYE</name>
<comment type="caution">
    <text evidence="1">The sequence shown here is derived from an EMBL/GenBank/DDBJ whole genome shotgun (WGS) entry which is preliminary data.</text>
</comment>
<gene>
    <name evidence="1" type="ORF">I4F81_011535</name>
</gene>
<dbReference type="Proteomes" id="UP000798662">
    <property type="component" value="Chromosome 3"/>
</dbReference>
<proteinExistence type="predicted"/>